<evidence type="ECO:0000313" key="2">
    <source>
        <dbReference type="EMBL" id="QQP51380.1"/>
    </source>
</evidence>
<evidence type="ECO:0000313" key="3">
    <source>
        <dbReference type="Proteomes" id="UP000595437"/>
    </source>
</evidence>
<sequence>MLAVALVEAAEEGASDVGDSDQHAVKRLAVATIVLIRLIPLITPPITRPRHNSSSLEPSSKWHTTASHSHQDYSKE</sequence>
<feature type="region of interest" description="Disordered" evidence="1">
    <location>
        <begin position="44"/>
        <end position="76"/>
    </location>
</feature>
<gene>
    <name evidence="2" type="ORF">FKW44_012723</name>
</gene>
<proteinExistence type="predicted"/>
<feature type="compositionally biased region" description="Polar residues" evidence="1">
    <location>
        <begin position="52"/>
        <end position="68"/>
    </location>
</feature>
<accession>A0A7T8HK61</accession>
<name>A0A7T8HK61_CALRO</name>
<protein>
    <submittedName>
        <fullName evidence="2">Uncharacterized protein</fullName>
    </submittedName>
</protein>
<keyword evidence="3" id="KW-1185">Reference proteome</keyword>
<evidence type="ECO:0000256" key="1">
    <source>
        <dbReference type="SAM" id="MobiDB-lite"/>
    </source>
</evidence>
<dbReference type="EMBL" id="CP045897">
    <property type="protein sequence ID" value="QQP51380.1"/>
    <property type="molecule type" value="Genomic_DNA"/>
</dbReference>
<dbReference type="AlphaFoldDB" id="A0A7T8HK61"/>
<reference evidence="3" key="1">
    <citation type="submission" date="2021-01" db="EMBL/GenBank/DDBJ databases">
        <title>Caligus Genome Assembly.</title>
        <authorList>
            <person name="Gallardo-Escarate C."/>
        </authorList>
    </citation>
    <scope>NUCLEOTIDE SEQUENCE [LARGE SCALE GENOMIC DNA]</scope>
</reference>
<organism evidence="2 3">
    <name type="scientific">Caligus rogercresseyi</name>
    <name type="common">Sea louse</name>
    <dbReference type="NCBI Taxonomy" id="217165"/>
    <lineage>
        <taxon>Eukaryota</taxon>
        <taxon>Metazoa</taxon>
        <taxon>Ecdysozoa</taxon>
        <taxon>Arthropoda</taxon>
        <taxon>Crustacea</taxon>
        <taxon>Multicrustacea</taxon>
        <taxon>Hexanauplia</taxon>
        <taxon>Copepoda</taxon>
        <taxon>Siphonostomatoida</taxon>
        <taxon>Caligidae</taxon>
        <taxon>Caligus</taxon>
    </lineage>
</organism>
<dbReference type="Proteomes" id="UP000595437">
    <property type="component" value="Chromosome 8"/>
</dbReference>